<organism evidence="1">
    <name type="scientific">bioreactor metagenome</name>
    <dbReference type="NCBI Taxonomy" id="1076179"/>
    <lineage>
        <taxon>unclassified sequences</taxon>
        <taxon>metagenomes</taxon>
        <taxon>ecological metagenomes</taxon>
    </lineage>
</organism>
<protein>
    <submittedName>
        <fullName evidence="1">Uncharacterized protein</fullName>
    </submittedName>
</protein>
<reference evidence="1" key="1">
    <citation type="submission" date="2019-08" db="EMBL/GenBank/DDBJ databases">
        <authorList>
            <person name="Kucharzyk K."/>
            <person name="Murdoch R.W."/>
            <person name="Higgins S."/>
            <person name="Loffler F."/>
        </authorList>
    </citation>
    <scope>NUCLEOTIDE SEQUENCE</scope>
</reference>
<proteinExistence type="predicted"/>
<name>A0A645F9L9_9ZZZZ</name>
<comment type="caution">
    <text evidence="1">The sequence shown here is derived from an EMBL/GenBank/DDBJ whole genome shotgun (WGS) entry which is preliminary data.</text>
</comment>
<sequence>MKLFDDLLFFRLGEVLQRFADPPLCLCQRIVHHLFQILGEGLAHRLGKFSVRLGGRIEAFRVLLDLPHIHLHEAFDELLRGDGLLEVVVDAEEGDDLFVFVPDEDAAAFDKFAAVVLREIVVDAVFALILLRLEHKEAEVGHGAPFAASRHIAVFAEDERVFRHRDVVEVDLVVFAEDLCQAAHDRNEDL</sequence>
<accession>A0A645F9L9</accession>
<gene>
    <name evidence="1" type="ORF">SDC9_157312</name>
</gene>
<evidence type="ECO:0000313" key="1">
    <source>
        <dbReference type="EMBL" id="MPN10019.1"/>
    </source>
</evidence>
<dbReference type="EMBL" id="VSSQ01056163">
    <property type="protein sequence ID" value="MPN10019.1"/>
    <property type="molecule type" value="Genomic_DNA"/>
</dbReference>
<dbReference type="AlphaFoldDB" id="A0A645F9L9"/>